<dbReference type="EMBL" id="JAHHUM010000168">
    <property type="protein sequence ID" value="KAK5622207.1"/>
    <property type="molecule type" value="Genomic_DNA"/>
</dbReference>
<comment type="subcellular location">
    <subcellularLocation>
        <location evidence="1">Membrane</location>
        <topology evidence="1">Multi-pass membrane protein</topology>
    </subcellularLocation>
</comment>
<feature type="transmembrane region" description="Helical" evidence="5">
    <location>
        <begin position="182"/>
        <end position="201"/>
    </location>
</feature>
<reference evidence="7 8" key="1">
    <citation type="submission" date="2021-06" db="EMBL/GenBank/DDBJ databases">
        <authorList>
            <person name="Palmer J.M."/>
        </authorList>
    </citation>
    <scope>NUCLEOTIDE SEQUENCE [LARGE SCALE GENOMIC DNA]</scope>
    <source>
        <strain evidence="7 8">MEX-2019</strain>
        <tissue evidence="7">Muscle</tissue>
    </source>
</reference>
<proteinExistence type="inferred from homology"/>
<dbReference type="PANTHER" id="PTHR23291">
    <property type="entry name" value="BAX INHIBITOR-RELATED"/>
    <property type="match status" value="1"/>
</dbReference>
<name>A0AAV9SLC6_9TELE</name>
<dbReference type="Proteomes" id="UP001311232">
    <property type="component" value="Unassembled WGS sequence"/>
</dbReference>
<feature type="transmembrane region" description="Helical" evidence="5">
    <location>
        <begin position="238"/>
        <end position="260"/>
    </location>
</feature>
<keyword evidence="3 5" id="KW-1133">Transmembrane helix</keyword>
<protein>
    <submittedName>
        <fullName evidence="7">Uncharacterized protein</fullName>
    </submittedName>
</protein>
<keyword evidence="4 5" id="KW-0472">Membrane</keyword>
<comment type="caution">
    <text evidence="7">The sequence shown here is derived from an EMBL/GenBank/DDBJ whole genome shotgun (WGS) entry which is preliminary data.</text>
</comment>
<dbReference type="InterPro" id="IPR006214">
    <property type="entry name" value="Bax_inhibitor_1-related"/>
</dbReference>
<dbReference type="AlphaFoldDB" id="A0AAV9SLC6"/>
<dbReference type="Pfam" id="PF01027">
    <property type="entry name" value="Bax1-I"/>
    <property type="match status" value="1"/>
</dbReference>
<evidence type="ECO:0000256" key="2">
    <source>
        <dbReference type="ARBA" id="ARBA00022692"/>
    </source>
</evidence>
<feature type="region of interest" description="Disordered" evidence="6">
    <location>
        <begin position="1"/>
        <end position="42"/>
    </location>
</feature>
<feature type="transmembrane region" description="Helical" evidence="5">
    <location>
        <begin position="272"/>
        <end position="291"/>
    </location>
</feature>
<dbReference type="CDD" id="cd10428">
    <property type="entry name" value="LFG_like"/>
    <property type="match status" value="1"/>
</dbReference>
<organism evidence="7 8">
    <name type="scientific">Crenichthys baileyi</name>
    <name type="common">White River springfish</name>
    <dbReference type="NCBI Taxonomy" id="28760"/>
    <lineage>
        <taxon>Eukaryota</taxon>
        <taxon>Metazoa</taxon>
        <taxon>Chordata</taxon>
        <taxon>Craniata</taxon>
        <taxon>Vertebrata</taxon>
        <taxon>Euteleostomi</taxon>
        <taxon>Actinopterygii</taxon>
        <taxon>Neopterygii</taxon>
        <taxon>Teleostei</taxon>
        <taxon>Neoteleostei</taxon>
        <taxon>Acanthomorphata</taxon>
        <taxon>Ovalentaria</taxon>
        <taxon>Atherinomorphae</taxon>
        <taxon>Cyprinodontiformes</taxon>
        <taxon>Goodeidae</taxon>
        <taxon>Crenichthys</taxon>
    </lineage>
</organism>
<gene>
    <name evidence="7" type="ORF">CRENBAI_008052</name>
</gene>
<keyword evidence="2 5" id="KW-0812">Transmembrane</keyword>
<evidence type="ECO:0000256" key="3">
    <source>
        <dbReference type="ARBA" id="ARBA00022989"/>
    </source>
</evidence>
<evidence type="ECO:0000256" key="6">
    <source>
        <dbReference type="SAM" id="MobiDB-lite"/>
    </source>
</evidence>
<evidence type="ECO:0000256" key="1">
    <source>
        <dbReference type="ARBA" id="ARBA00004141"/>
    </source>
</evidence>
<dbReference type="GO" id="GO:0005794">
    <property type="term" value="C:Golgi apparatus"/>
    <property type="evidence" value="ECO:0007669"/>
    <property type="project" value="TreeGrafter"/>
</dbReference>
<evidence type="ECO:0000313" key="7">
    <source>
        <dbReference type="EMBL" id="KAK5622207.1"/>
    </source>
</evidence>
<feature type="transmembrane region" description="Helical" evidence="5">
    <location>
        <begin position="213"/>
        <end position="232"/>
    </location>
</feature>
<feature type="transmembrane region" description="Helical" evidence="5">
    <location>
        <begin position="93"/>
        <end position="113"/>
    </location>
</feature>
<dbReference type="GO" id="GO:0005783">
    <property type="term" value="C:endoplasmic reticulum"/>
    <property type="evidence" value="ECO:0007669"/>
    <property type="project" value="TreeGrafter"/>
</dbReference>
<feature type="transmembrane region" description="Helical" evidence="5">
    <location>
        <begin position="156"/>
        <end position="176"/>
    </location>
</feature>
<feature type="compositionally biased region" description="Basic and acidic residues" evidence="6">
    <location>
        <begin position="1"/>
        <end position="19"/>
    </location>
</feature>
<keyword evidence="8" id="KW-1185">Reference proteome</keyword>
<dbReference type="PANTHER" id="PTHR23291:SF94">
    <property type="entry name" value="PROTEIN LIFEGUARD 1 ISOFORM X2"/>
    <property type="match status" value="1"/>
</dbReference>
<feature type="compositionally biased region" description="Low complexity" evidence="6">
    <location>
        <begin position="29"/>
        <end position="39"/>
    </location>
</feature>
<evidence type="ECO:0000256" key="5">
    <source>
        <dbReference type="RuleBase" id="RU004379"/>
    </source>
</evidence>
<dbReference type="GO" id="GO:2001234">
    <property type="term" value="P:negative regulation of apoptotic signaling pathway"/>
    <property type="evidence" value="ECO:0007669"/>
    <property type="project" value="TreeGrafter"/>
</dbReference>
<comment type="similarity">
    <text evidence="5">Belongs to the BI1 family.</text>
</comment>
<sequence length="294" mass="32898">MSDPKEPLISKQTPDHRGYSDVSSPPPYSYQEQQPPAYSAAPIGSSLHKSEAAGTRYESFQDINPETASDTASLISTLSFEDETVRRAFVRKVFSILTLQLVFTFSVVCVFTFSSVVKEAVQTNMWAYLSSFIVFAVVAITLSLCKSFRRRHPWNIVGLVIVTLSLSYMVGTAASFHDTTVVVITMAVTLVISVAIIAFSAQTRYDFTIYHGVLLILAVDVIMFGFFCTFYYSHIANIAYGCLGALLYSLFLMVHCQLMMGMMSYRLNPEEYITAALLIYLDIVLIFLYLLGRR</sequence>
<feature type="transmembrane region" description="Helical" evidence="5">
    <location>
        <begin position="125"/>
        <end position="144"/>
    </location>
</feature>
<evidence type="ECO:0000313" key="8">
    <source>
        <dbReference type="Proteomes" id="UP001311232"/>
    </source>
</evidence>
<accession>A0AAV9SLC6</accession>
<evidence type="ECO:0000256" key="4">
    <source>
        <dbReference type="ARBA" id="ARBA00023136"/>
    </source>
</evidence>
<dbReference type="GO" id="GO:0016020">
    <property type="term" value="C:membrane"/>
    <property type="evidence" value="ECO:0007669"/>
    <property type="project" value="UniProtKB-SubCell"/>
</dbReference>